<dbReference type="EMBL" id="CANL01000006">
    <property type="protein sequence ID" value="CCM62851.1"/>
    <property type="molecule type" value="Genomic_DNA"/>
</dbReference>
<evidence type="ECO:0000256" key="3">
    <source>
        <dbReference type="ARBA" id="ARBA00022737"/>
    </source>
</evidence>
<keyword evidence="10" id="KW-1185">Reference proteome</keyword>
<dbReference type="Gene3D" id="3.40.1550.20">
    <property type="entry name" value="Transcriptional regulator MraZ domain"/>
    <property type="match status" value="1"/>
</dbReference>
<evidence type="ECO:0000256" key="1">
    <source>
        <dbReference type="ARBA" id="ARBA00013860"/>
    </source>
</evidence>
<protein>
    <recommendedName>
        <fullName evidence="1">Transcriptional regulator MraZ</fullName>
    </recommendedName>
</protein>
<evidence type="ECO:0000256" key="2">
    <source>
        <dbReference type="ARBA" id="ARBA00022490"/>
    </source>
</evidence>
<dbReference type="InterPro" id="IPR038619">
    <property type="entry name" value="MraZ_sf"/>
</dbReference>
<dbReference type="InterPro" id="IPR020603">
    <property type="entry name" value="MraZ_dom"/>
</dbReference>
<keyword evidence="2" id="KW-0963">Cytoplasm</keyword>
<dbReference type="GO" id="GO:0000976">
    <property type="term" value="F:transcription cis-regulatory region binding"/>
    <property type="evidence" value="ECO:0007669"/>
    <property type="project" value="TreeGrafter"/>
</dbReference>
<accession>R4Z0R3</accession>
<dbReference type="SUPFAM" id="SSF89447">
    <property type="entry name" value="AbrB/MazE/MraZ-like"/>
    <property type="match status" value="1"/>
</dbReference>
<comment type="caution">
    <text evidence="9">The sequence shown here is derived from an EMBL/GenBank/DDBJ whole genome shotgun (WGS) entry which is preliminary data.</text>
</comment>
<evidence type="ECO:0000259" key="8">
    <source>
        <dbReference type="PROSITE" id="PS51740"/>
    </source>
</evidence>
<dbReference type="OrthoDB" id="9807753at2"/>
<dbReference type="AlphaFoldDB" id="R4Z0R3"/>
<keyword evidence="6" id="KW-0804">Transcription</keyword>
<evidence type="ECO:0000256" key="7">
    <source>
        <dbReference type="PROSITE-ProRule" id="PRU01076"/>
    </source>
</evidence>
<keyword evidence="3" id="KW-0677">Repeat</keyword>
<keyword evidence="5 7" id="KW-0238">DNA-binding</keyword>
<feature type="domain" description="SpoVT-AbrB" evidence="8">
    <location>
        <begin position="75"/>
        <end position="116"/>
    </location>
</feature>
<dbReference type="RefSeq" id="WP_012224664.1">
    <property type="nucleotide sequence ID" value="NZ_HG422565.1"/>
</dbReference>
<dbReference type="Pfam" id="PF02381">
    <property type="entry name" value="MraZ"/>
    <property type="match status" value="1"/>
</dbReference>
<dbReference type="CDD" id="cd16320">
    <property type="entry name" value="MraZ_N"/>
    <property type="match status" value="1"/>
</dbReference>
<proteinExistence type="predicted"/>
<dbReference type="InterPro" id="IPR037914">
    <property type="entry name" value="SpoVT-AbrB_sf"/>
</dbReference>
<reference evidence="9 10" key="1">
    <citation type="journal article" date="2013" name="ISME J.">
        <title>Metabolic model for the filamentous 'Candidatus Microthrix parvicella' based on genomic and metagenomic analyses.</title>
        <authorList>
            <person name="Jon McIlroy S."/>
            <person name="Kristiansen R."/>
            <person name="Albertsen M."/>
            <person name="Michael Karst S."/>
            <person name="Rossetti S."/>
            <person name="Lund Nielsen J."/>
            <person name="Tandoi V."/>
            <person name="James Seviour R."/>
            <person name="Nielsen P.H."/>
        </authorList>
    </citation>
    <scope>NUCLEOTIDE SEQUENCE [LARGE SCALE GENOMIC DNA]</scope>
    <source>
        <strain evidence="9 10">RN1</strain>
    </source>
</reference>
<dbReference type="Proteomes" id="UP000018291">
    <property type="component" value="Unassembled WGS sequence"/>
</dbReference>
<dbReference type="InterPro" id="IPR035644">
    <property type="entry name" value="MraZ_C"/>
</dbReference>
<evidence type="ECO:0000256" key="6">
    <source>
        <dbReference type="ARBA" id="ARBA00023163"/>
    </source>
</evidence>
<evidence type="ECO:0000313" key="9">
    <source>
        <dbReference type="EMBL" id="CCM62851.1"/>
    </source>
</evidence>
<evidence type="ECO:0000256" key="5">
    <source>
        <dbReference type="ARBA" id="ARBA00023125"/>
    </source>
</evidence>
<dbReference type="PROSITE" id="PS51740">
    <property type="entry name" value="SPOVT_ABRB"/>
    <property type="match status" value="1"/>
</dbReference>
<dbReference type="HOGENOM" id="CLU_107907_0_5_11"/>
<dbReference type="PANTHER" id="PTHR34701:SF1">
    <property type="entry name" value="TRANSCRIPTIONAL REGULATOR MRAZ"/>
    <property type="match status" value="1"/>
</dbReference>
<dbReference type="InterPro" id="IPR003444">
    <property type="entry name" value="MraZ"/>
</dbReference>
<name>R4Z0R3_9ACTN</name>
<sequence length="135" mass="14961">MLAGSYDHRIDSKSRLVLPSAARPAFANGGFASDQGGYIGLFPTQEWQEFIAKLRRRVEDGTTPRKVFQKVSGNSFPISPDGAGRVLLPAKLRQRFADEVTLIGSETHLAVYRPEDWTAVDDEVGDLADYLEHLL</sequence>
<dbReference type="eggNOG" id="COG2001">
    <property type="taxonomic scope" value="Bacteria"/>
</dbReference>
<organism evidence="9 10">
    <name type="scientific">Candidatus Neomicrothrix parvicella RN1</name>
    <dbReference type="NCBI Taxonomy" id="1229780"/>
    <lineage>
        <taxon>Bacteria</taxon>
        <taxon>Bacillati</taxon>
        <taxon>Actinomycetota</taxon>
        <taxon>Acidimicrobiia</taxon>
        <taxon>Acidimicrobiales</taxon>
        <taxon>Microthrixaceae</taxon>
        <taxon>Candidatus Neomicrothrix</taxon>
    </lineage>
</organism>
<dbReference type="PANTHER" id="PTHR34701">
    <property type="entry name" value="TRANSCRIPTIONAL REGULATOR MRAZ"/>
    <property type="match status" value="1"/>
</dbReference>
<dbReference type="GO" id="GO:2000143">
    <property type="term" value="P:negative regulation of DNA-templated transcription initiation"/>
    <property type="evidence" value="ECO:0007669"/>
    <property type="project" value="TreeGrafter"/>
</dbReference>
<dbReference type="CDD" id="cd16321">
    <property type="entry name" value="MraZ_C"/>
    <property type="match status" value="1"/>
</dbReference>
<dbReference type="STRING" id="1229780.BN381_140016"/>
<gene>
    <name evidence="9" type="ORF">BN381_140016</name>
</gene>
<dbReference type="InterPro" id="IPR035642">
    <property type="entry name" value="MraZ_N"/>
</dbReference>
<keyword evidence="4" id="KW-0805">Transcription regulation</keyword>
<evidence type="ECO:0000256" key="4">
    <source>
        <dbReference type="ARBA" id="ARBA00023015"/>
    </source>
</evidence>
<dbReference type="GO" id="GO:0003700">
    <property type="term" value="F:DNA-binding transcription factor activity"/>
    <property type="evidence" value="ECO:0007669"/>
    <property type="project" value="InterPro"/>
</dbReference>
<dbReference type="InterPro" id="IPR007159">
    <property type="entry name" value="SpoVT-AbrB_dom"/>
</dbReference>
<evidence type="ECO:0000313" key="10">
    <source>
        <dbReference type="Proteomes" id="UP000018291"/>
    </source>
</evidence>